<proteinExistence type="predicted"/>
<name>A0ABW9QTC4_9ACTN</name>
<protein>
    <submittedName>
        <fullName evidence="1">Uncharacterized protein</fullName>
    </submittedName>
</protein>
<organism evidence="1 2">
    <name type="scientific">Acidiferrimicrobium australe</name>
    <dbReference type="NCBI Taxonomy" id="2664430"/>
    <lineage>
        <taxon>Bacteria</taxon>
        <taxon>Bacillati</taxon>
        <taxon>Actinomycetota</taxon>
        <taxon>Acidimicrobiia</taxon>
        <taxon>Acidimicrobiales</taxon>
        <taxon>Acidimicrobiaceae</taxon>
        <taxon>Acidiferrimicrobium</taxon>
    </lineage>
</organism>
<keyword evidence="2" id="KW-1185">Reference proteome</keyword>
<accession>A0ABW9QTC4</accession>
<evidence type="ECO:0000313" key="1">
    <source>
        <dbReference type="EMBL" id="MST32679.1"/>
    </source>
</evidence>
<sequence>MTHPLFGRVLAATGFKRWKGRLLLVVVLPDGAPGTIAVEATDVFGGAELVVSPAVFSVEGLRALRLMAETLGARSPTGRGERK</sequence>
<dbReference type="Proteomes" id="UP000437736">
    <property type="component" value="Unassembled WGS sequence"/>
</dbReference>
<evidence type="ECO:0000313" key="2">
    <source>
        <dbReference type="Proteomes" id="UP000437736"/>
    </source>
</evidence>
<dbReference type="EMBL" id="WJHE01000359">
    <property type="protein sequence ID" value="MST32679.1"/>
    <property type="molecule type" value="Genomic_DNA"/>
</dbReference>
<reference evidence="1 2" key="1">
    <citation type="submission" date="2019-11" db="EMBL/GenBank/DDBJ databases">
        <title>Acidiferrimicrobium australis gen. nov., sp. nov., an acidophilic and obligately heterotrophic, member of the Actinobacteria that catalyses dissimilatory oxido- reduction of iron isolated from metal-rich acidic water in Chile.</title>
        <authorList>
            <person name="Gonzalez D."/>
            <person name="Huber K."/>
            <person name="Hedrich S."/>
            <person name="Rojas-Villalobos C."/>
            <person name="Quatrini R."/>
            <person name="Dinamarca M.A."/>
            <person name="Schwarz A."/>
            <person name="Canales C."/>
            <person name="Nancucheo I."/>
        </authorList>
    </citation>
    <scope>NUCLEOTIDE SEQUENCE [LARGE SCALE GENOMIC DNA]</scope>
    <source>
        <strain evidence="1 2">USS-CCA1</strain>
    </source>
</reference>
<comment type="caution">
    <text evidence="1">The sequence shown here is derived from an EMBL/GenBank/DDBJ whole genome shotgun (WGS) entry which is preliminary data.</text>
</comment>
<gene>
    <name evidence="1" type="ORF">GHK86_08085</name>
</gene>